<organism evidence="2 3">
    <name type="scientific">Cirrhinus molitorella</name>
    <name type="common">mud carp</name>
    <dbReference type="NCBI Taxonomy" id="172907"/>
    <lineage>
        <taxon>Eukaryota</taxon>
        <taxon>Metazoa</taxon>
        <taxon>Chordata</taxon>
        <taxon>Craniata</taxon>
        <taxon>Vertebrata</taxon>
        <taxon>Euteleostomi</taxon>
        <taxon>Actinopterygii</taxon>
        <taxon>Neopterygii</taxon>
        <taxon>Teleostei</taxon>
        <taxon>Ostariophysi</taxon>
        <taxon>Cypriniformes</taxon>
        <taxon>Cyprinidae</taxon>
        <taxon>Labeoninae</taxon>
        <taxon>Labeonini</taxon>
        <taxon>Cirrhinus</taxon>
    </lineage>
</organism>
<sequence>MKISTLPRCSPGLTTDPAPVPSTVATPAPESIPEIEVSESAPESTNPRVCFRGRKSLSPLQRVQIPVSASESTIPESATLSPLQRAQITESPPESTIPESTPESATLSPHSRECSPRVRSQEHNTESTPKSANHQNPLQSANP</sequence>
<feature type="compositionally biased region" description="Polar residues" evidence="1">
    <location>
        <begin position="126"/>
        <end position="143"/>
    </location>
</feature>
<dbReference type="Proteomes" id="UP001558613">
    <property type="component" value="Unassembled WGS sequence"/>
</dbReference>
<keyword evidence="3" id="KW-1185">Reference proteome</keyword>
<evidence type="ECO:0000256" key="1">
    <source>
        <dbReference type="SAM" id="MobiDB-lite"/>
    </source>
</evidence>
<feature type="region of interest" description="Disordered" evidence="1">
    <location>
        <begin position="1"/>
        <end position="143"/>
    </location>
</feature>
<dbReference type="EMBL" id="JAYMGO010000015">
    <property type="protein sequence ID" value="KAL1261005.1"/>
    <property type="molecule type" value="Genomic_DNA"/>
</dbReference>
<protein>
    <submittedName>
        <fullName evidence="2">Uncharacterized protein</fullName>
    </submittedName>
</protein>
<feature type="compositionally biased region" description="Low complexity" evidence="1">
    <location>
        <begin position="88"/>
        <end position="106"/>
    </location>
</feature>
<comment type="caution">
    <text evidence="2">The sequence shown here is derived from an EMBL/GenBank/DDBJ whole genome shotgun (WGS) entry which is preliminary data.</text>
</comment>
<evidence type="ECO:0000313" key="3">
    <source>
        <dbReference type="Proteomes" id="UP001558613"/>
    </source>
</evidence>
<feature type="compositionally biased region" description="Polar residues" evidence="1">
    <location>
        <begin position="67"/>
        <end position="87"/>
    </location>
</feature>
<name>A0ABR3M796_9TELE</name>
<evidence type="ECO:0000313" key="2">
    <source>
        <dbReference type="EMBL" id="KAL1261005.1"/>
    </source>
</evidence>
<proteinExistence type="predicted"/>
<accession>A0ABR3M796</accession>
<feature type="compositionally biased region" description="Basic and acidic residues" evidence="1">
    <location>
        <begin position="110"/>
        <end position="125"/>
    </location>
</feature>
<reference evidence="2 3" key="1">
    <citation type="submission" date="2023-09" db="EMBL/GenBank/DDBJ databases">
        <authorList>
            <person name="Wang M."/>
        </authorList>
    </citation>
    <scope>NUCLEOTIDE SEQUENCE [LARGE SCALE GENOMIC DNA]</scope>
    <source>
        <strain evidence="2">GT-2023</strain>
        <tissue evidence="2">Liver</tissue>
    </source>
</reference>
<feature type="compositionally biased region" description="Low complexity" evidence="1">
    <location>
        <begin position="14"/>
        <end position="44"/>
    </location>
</feature>
<gene>
    <name evidence="2" type="ORF">QQF64_008832</name>
</gene>